<comment type="caution">
    <text evidence="2">The sequence shown here is derived from an EMBL/GenBank/DDBJ whole genome shotgun (WGS) entry which is preliminary data.</text>
</comment>
<reference evidence="2" key="2">
    <citation type="journal article" date="2023" name="IMA Fungus">
        <title>Comparative genomic study of the Penicillium genus elucidates a diverse pangenome and 15 lateral gene transfer events.</title>
        <authorList>
            <person name="Petersen C."/>
            <person name="Sorensen T."/>
            <person name="Nielsen M.R."/>
            <person name="Sondergaard T.E."/>
            <person name="Sorensen J.L."/>
            <person name="Fitzpatrick D.A."/>
            <person name="Frisvad J.C."/>
            <person name="Nielsen K.L."/>
        </authorList>
    </citation>
    <scope>NUCLEOTIDE SEQUENCE</scope>
    <source>
        <strain evidence="2">IBT 26290</strain>
    </source>
</reference>
<proteinExistence type="predicted"/>
<sequence>MKIFFRPEYDTASLPSGMSVRKATSANPLLSLPSPSNSSDGDVTRMRPSTLDDQIKLDAPFVILSLLGLASRLPEFQNLAFPTAKVDALPSAEPHQSARPGARIVPKSREKLHRSPMESGHSCLVRSRGTGP</sequence>
<feature type="compositionally biased region" description="Low complexity" evidence="1">
    <location>
        <begin position="27"/>
        <end position="39"/>
    </location>
</feature>
<feature type="region of interest" description="Disordered" evidence="1">
    <location>
        <begin position="25"/>
        <end position="47"/>
    </location>
</feature>
<feature type="compositionally biased region" description="Basic and acidic residues" evidence="1">
    <location>
        <begin position="107"/>
        <end position="116"/>
    </location>
</feature>
<dbReference type="AlphaFoldDB" id="A0A9W9I5S7"/>
<dbReference type="GeneID" id="81427232"/>
<feature type="region of interest" description="Disordered" evidence="1">
    <location>
        <begin position="90"/>
        <end position="132"/>
    </location>
</feature>
<dbReference type="Proteomes" id="UP001149163">
    <property type="component" value="Unassembled WGS sequence"/>
</dbReference>
<protein>
    <submittedName>
        <fullName evidence="2">Uncharacterized protein</fullName>
    </submittedName>
</protein>
<gene>
    <name evidence="2" type="ORF">N7482_005931</name>
</gene>
<evidence type="ECO:0000256" key="1">
    <source>
        <dbReference type="SAM" id="MobiDB-lite"/>
    </source>
</evidence>
<reference evidence="2" key="1">
    <citation type="submission" date="2022-11" db="EMBL/GenBank/DDBJ databases">
        <authorList>
            <person name="Petersen C."/>
        </authorList>
    </citation>
    <scope>NUCLEOTIDE SEQUENCE</scope>
    <source>
        <strain evidence="2">IBT 26290</strain>
    </source>
</reference>
<accession>A0A9W9I5S7</accession>
<evidence type="ECO:0000313" key="3">
    <source>
        <dbReference type="Proteomes" id="UP001149163"/>
    </source>
</evidence>
<dbReference type="EMBL" id="JAPQKN010000003">
    <property type="protein sequence ID" value="KAJ5167150.1"/>
    <property type="molecule type" value="Genomic_DNA"/>
</dbReference>
<name>A0A9W9I5S7_9EURO</name>
<keyword evidence="3" id="KW-1185">Reference proteome</keyword>
<evidence type="ECO:0000313" key="2">
    <source>
        <dbReference type="EMBL" id="KAJ5167150.1"/>
    </source>
</evidence>
<dbReference type="RefSeq" id="XP_056543611.1">
    <property type="nucleotide sequence ID" value="XM_056688056.1"/>
</dbReference>
<organism evidence="2 3">
    <name type="scientific">Penicillium canariense</name>
    <dbReference type="NCBI Taxonomy" id="189055"/>
    <lineage>
        <taxon>Eukaryota</taxon>
        <taxon>Fungi</taxon>
        <taxon>Dikarya</taxon>
        <taxon>Ascomycota</taxon>
        <taxon>Pezizomycotina</taxon>
        <taxon>Eurotiomycetes</taxon>
        <taxon>Eurotiomycetidae</taxon>
        <taxon>Eurotiales</taxon>
        <taxon>Aspergillaceae</taxon>
        <taxon>Penicillium</taxon>
    </lineage>
</organism>